<evidence type="ECO:0000256" key="3">
    <source>
        <dbReference type="ARBA" id="ARBA00005071"/>
    </source>
</evidence>
<dbReference type="Pfam" id="PF02803">
    <property type="entry name" value="Thiolase_C"/>
    <property type="match status" value="1"/>
</dbReference>
<dbReference type="InterPro" id="IPR012793">
    <property type="entry name" value="PcaF"/>
</dbReference>
<keyword evidence="9" id="KW-0583">PHB biosynthesis</keyword>
<protein>
    <recommendedName>
        <fullName evidence="7">Beta-ketoadipyl-CoA thiolase</fullName>
        <ecNumber evidence="6">2.3.1.174</ecNumber>
    </recommendedName>
    <alternativeName>
        <fullName evidence="13">3-oxoadipyl-CoA thiolase</fullName>
    </alternativeName>
    <alternativeName>
        <fullName evidence="15">Beta-ketothiolase</fullName>
    </alternativeName>
</protein>
<evidence type="ECO:0000256" key="14">
    <source>
        <dbReference type="ARBA" id="ARBA00048527"/>
    </source>
</evidence>
<gene>
    <name evidence="20" type="ORF">EV665_103299</name>
</gene>
<feature type="active site" description="Proton acceptor" evidence="16">
    <location>
        <position position="403"/>
    </location>
</feature>
<evidence type="ECO:0000259" key="18">
    <source>
        <dbReference type="Pfam" id="PF00108"/>
    </source>
</evidence>
<dbReference type="PIRSF" id="PIRSF000429">
    <property type="entry name" value="Ac-CoA_Ac_transf"/>
    <property type="match status" value="1"/>
</dbReference>
<comment type="pathway">
    <text evidence="12">Metabolic intermediate biosynthesis; (R)-mevalonate biosynthesis; (R)-mevalonate from acetyl-CoA: step 1/3.</text>
</comment>
<dbReference type="NCBIfam" id="NF006551">
    <property type="entry name" value="PRK09050.1"/>
    <property type="match status" value="1"/>
</dbReference>
<evidence type="ECO:0000256" key="9">
    <source>
        <dbReference type="ARBA" id="ARBA00022752"/>
    </source>
</evidence>
<evidence type="ECO:0000256" key="4">
    <source>
        <dbReference type="ARBA" id="ARBA00010982"/>
    </source>
</evidence>
<dbReference type="InterPro" id="IPR020615">
    <property type="entry name" value="Thiolase_acyl_enz_int_AS"/>
</dbReference>
<dbReference type="InterPro" id="IPR020610">
    <property type="entry name" value="Thiolase_AS"/>
</dbReference>
<dbReference type="PANTHER" id="PTHR18919:SF107">
    <property type="entry name" value="ACETYL-COA ACETYLTRANSFERASE, CYTOSOLIC"/>
    <property type="match status" value="1"/>
</dbReference>
<feature type="domain" description="Thiolase N-terminal" evidence="18">
    <location>
        <begin position="21"/>
        <end position="284"/>
    </location>
</feature>
<sequence length="417" mass="43582">MFLEERIGPGYQGGNRVSEAFICDAVRTPIGRYGGLLSSVRADDLAAVPLAGLMERNPGVDWSKVDDLIYGCANQAGEDNRNVGRMAVLLSGLPVSIPATTVNRLCGSGMDAVGMAARAIRAGDCDFVIAGGVESMSRAPFVMPKAESAFSRSNAVYDTTIGWRFVNPKMKKVFGVDSMPQTADNVAADFTVSREDQDAFAARSQARWAAAHEAGIFADEIVPVHVLQKKGDPLVVDTDEHPRPGTTAEQLAKLKGVNGPDLSVTAGNASGVNDGAAALLIANEATIKAQGLTPKARVVAMAAAGLEPRIMGFGPAPATRRVLERAGLSLGQMDVIELNEAFASQALAVLRDLGLPDDAPHVNPNGGAIALGHPLGMSGARLVTTAAYQLHRQGGRYALCTMCIGVGQGIAIILERV</sequence>
<dbReference type="InterPro" id="IPR002155">
    <property type="entry name" value="Thiolase"/>
</dbReference>
<evidence type="ECO:0000259" key="19">
    <source>
        <dbReference type="Pfam" id="PF02803"/>
    </source>
</evidence>
<evidence type="ECO:0000256" key="16">
    <source>
        <dbReference type="PIRSR" id="PIRSR000429-1"/>
    </source>
</evidence>
<dbReference type="PROSITE" id="PS00099">
    <property type="entry name" value="THIOLASE_3"/>
    <property type="match status" value="1"/>
</dbReference>
<dbReference type="PROSITE" id="PS00098">
    <property type="entry name" value="THIOLASE_1"/>
    <property type="match status" value="1"/>
</dbReference>
<evidence type="ECO:0000256" key="6">
    <source>
        <dbReference type="ARBA" id="ARBA00012233"/>
    </source>
</evidence>
<dbReference type="GO" id="GO:0033812">
    <property type="term" value="F:3-oxoadipyl-CoA thiolase activity"/>
    <property type="evidence" value="ECO:0007669"/>
    <property type="project" value="UniProtKB-EC"/>
</dbReference>
<dbReference type="Pfam" id="PF00108">
    <property type="entry name" value="Thiolase_N"/>
    <property type="match status" value="1"/>
</dbReference>
<evidence type="ECO:0000256" key="12">
    <source>
        <dbReference type="ARBA" id="ARBA00037924"/>
    </source>
</evidence>
<evidence type="ECO:0000313" key="21">
    <source>
        <dbReference type="Proteomes" id="UP000295351"/>
    </source>
</evidence>
<comment type="subunit">
    <text evidence="5">Homotetramer.</text>
</comment>
<dbReference type="InterPro" id="IPR020617">
    <property type="entry name" value="Thiolase_C"/>
</dbReference>
<dbReference type="EMBL" id="SLVX01000003">
    <property type="protein sequence ID" value="TCN47125.1"/>
    <property type="molecule type" value="Genomic_DNA"/>
</dbReference>
<dbReference type="NCBIfam" id="TIGR01930">
    <property type="entry name" value="AcCoA-C-Actrans"/>
    <property type="match status" value="1"/>
</dbReference>
<evidence type="ECO:0000256" key="13">
    <source>
        <dbReference type="ARBA" id="ARBA00041222"/>
    </source>
</evidence>
<evidence type="ECO:0000256" key="17">
    <source>
        <dbReference type="RuleBase" id="RU003557"/>
    </source>
</evidence>
<feature type="active site" description="Acyl-thioester intermediate" evidence="16">
    <location>
        <position position="106"/>
    </location>
</feature>
<comment type="caution">
    <text evidence="20">The sequence shown here is derived from an EMBL/GenBank/DDBJ whole genome shotgun (WGS) entry which is preliminary data.</text>
</comment>
<dbReference type="SUPFAM" id="SSF53901">
    <property type="entry name" value="Thiolase-like"/>
    <property type="match status" value="2"/>
</dbReference>
<keyword evidence="8 17" id="KW-0808">Transferase</keyword>
<proteinExistence type="inferred from homology"/>
<name>A0A4R2D0X1_SHIGR</name>
<evidence type="ECO:0000313" key="20">
    <source>
        <dbReference type="EMBL" id="TCN47125.1"/>
    </source>
</evidence>
<dbReference type="CDD" id="cd00751">
    <property type="entry name" value="thiolase"/>
    <property type="match status" value="1"/>
</dbReference>
<comment type="catalytic activity">
    <reaction evidence="14">
        <text>succinyl-CoA + acetyl-CoA = 3-oxoadipyl-CoA + CoA</text>
        <dbReference type="Rhea" id="RHEA:19481"/>
        <dbReference type="ChEBI" id="CHEBI:57287"/>
        <dbReference type="ChEBI" id="CHEBI:57288"/>
        <dbReference type="ChEBI" id="CHEBI:57292"/>
        <dbReference type="ChEBI" id="CHEBI:57348"/>
        <dbReference type="EC" id="2.3.1.174"/>
    </reaction>
</comment>
<dbReference type="FunFam" id="3.40.47.10:FF:000010">
    <property type="entry name" value="Acetyl-CoA acetyltransferase (Thiolase)"/>
    <property type="match status" value="1"/>
</dbReference>
<keyword evidence="10" id="KW-0058">Aromatic hydrocarbons catabolism</keyword>
<comment type="pathway">
    <text evidence="3">Aromatic compound metabolism; beta-ketoadipate pathway; acetyl-CoA and succinyl-CoA from 3-oxoadipate: step 2/2.</text>
</comment>
<comment type="similarity">
    <text evidence="4 17">Belongs to the thiolase-like superfamily. Thiolase family.</text>
</comment>
<evidence type="ECO:0000256" key="1">
    <source>
        <dbReference type="ARBA" id="ARBA00003720"/>
    </source>
</evidence>
<evidence type="ECO:0000256" key="8">
    <source>
        <dbReference type="ARBA" id="ARBA00022679"/>
    </source>
</evidence>
<evidence type="ECO:0000256" key="2">
    <source>
        <dbReference type="ARBA" id="ARBA00004683"/>
    </source>
</evidence>
<dbReference type="InterPro" id="IPR016039">
    <property type="entry name" value="Thiolase-like"/>
</dbReference>
<evidence type="ECO:0000256" key="15">
    <source>
        <dbReference type="ARBA" id="ARBA00080155"/>
    </source>
</evidence>
<dbReference type="Gene3D" id="3.40.47.10">
    <property type="match status" value="1"/>
</dbReference>
<feature type="active site" description="Proton acceptor" evidence="16">
    <location>
        <position position="373"/>
    </location>
</feature>
<dbReference type="AlphaFoldDB" id="A0A4R2D0X1"/>
<accession>A0A4R2D0X1</accession>
<comment type="function">
    <text evidence="1">Catalyzes thiolytic cleavage of beta-ketoadipyl-CoA to succinyl-CoA and acetyl-CoA.</text>
</comment>
<evidence type="ECO:0000256" key="10">
    <source>
        <dbReference type="ARBA" id="ARBA00022797"/>
    </source>
</evidence>
<evidence type="ECO:0000256" key="5">
    <source>
        <dbReference type="ARBA" id="ARBA00011881"/>
    </source>
</evidence>
<evidence type="ECO:0000256" key="7">
    <source>
        <dbReference type="ARBA" id="ARBA00016181"/>
    </source>
</evidence>
<dbReference type="PROSITE" id="PS00737">
    <property type="entry name" value="THIOLASE_2"/>
    <property type="match status" value="1"/>
</dbReference>
<dbReference type="GO" id="GO:0019619">
    <property type="term" value="P:3,4-dihydroxybenzoate catabolic process"/>
    <property type="evidence" value="ECO:0007669"/>
    <property type="project" value="InterPro"/>
</dbReference>
<dbReference type="NCBIfam" id="TIGR02430">
    <property type="entry name" value="pcaF"/>
    <property type="match status" value="1"/>
</dbReference>
<comment type="pathway">
    <text evidence="2">Biopolymer metabolism; poly-(R)-3-hydroxybutanoate biosynthesis.</text>
</comment>
<dbReference type="GO" id="GO:0042619">
    <property type="term" value="P:poly-hydroxybutyrate biosynthetic process"/>
    <property type="evidence" value="ECO:0007669"/>
    <property type="project" value="UniProtKB-KW"/>
</dbReference>
<organism evidence="20 21">
    <name type="scientific">Shinella granuli</name>
    <dbReference type="NCBI Taxonomy" id="323621"/>
    <lineage>
        <taxon>Bacteria</taxon>
        <taxon>Pseudomonadati</taxon>
        <taxon>Pseudomonadota</taxon>
        <taxon>Alphaproteobacteria</taxon>
        <taxon>Hyphomicrobiales</taxon>
        <taxon>Rhizobiaceae</taxon>
        <taxon>Shinella</taxon>
    </lineage>
</organism>
<dbReference type="PANTHER" id="PTHR18919">
    <property type="entry name" value="ACETYL-COA C-ACYLTRANSFERASE"/>
    <property type="match status" value="1"/>
</dbReference>
<dbReference type="Proteomes" id="UP000295351">
    <property type="component" value="Unassembled WGS sequence"/>
</dbReference>
<evidence type="ECO:0000256" key="11">
    <source>
        <dbReference type="ARBA" id="ARBA00023315"/>
    </source>
</evidence>
<reference evidence="20 21" key="1">
    <citation type="submission" date="2019-03" db="EMBL/GenBank/DDBJ databases">
        <title>Genomic Encyclopedia of Type Strains, Phase IV (KMG-IV): sequencing the most valuable type-strain genomes for metagenomic binning, comparative biology and taxonomic classification.</title>
        <authorList>
            <person name="Goeker M."/>
        </authorList>
    </citation>
    <scope>NUCLEOTIDE SEQUENCE [LARGE SCALE GENOMIC DNA]</scope>
    <source>
        <strain evidence="20 21">DSM 18401</strain>
    </source>
</reference>
<keyword evidence="21" id="KW-1185">Reference proteome</keyword>
<feature type="domain" description="Thiolase C-terminal" evidence="19">
    <location>
        <begin position="292"/>
        <end position="416"/>
    </location>
</feature>
<dbReference type="InterPro" id="IPR020616">
    <property type="entry name" value="Thiolase_N"/>
</dbReference>
<dbReference type="InterPro" id="IPR020613">
    <property type="entry name" value="Thiolase_CS"/>
</dbReference>
<dbReference type="EC" id="2.3.1.174" evidence="6"/>
<keyword evidence="11 17" id="KW-0012">Acyltransferase</keyword>